<organism evidence="4">
    <name type="scientific">Soboliphyme baturini</name>
    <dbReference type="NCBI Taxonomy" id="241478"/>
    <lineage>
        <taxon>Eukaryota</taxon>
        <taxon>Metazoa</taxon>
        <taxon>Ecdysozoa</taxon>
        <taxon>Nematoda</taxon>
        <taxon>Enoplea</taxon>
        <taxon>Dorylaimia</taxon>
        <taxon>Dioctophymatida</taxon>
        <taxon>Dioctophymatoidea</taxon>
        <taxon>Soboliphymatidae</taxon>
        <taxon>Soboliphyme</taxon>
    </lineage>
</organism>
<evidence type="ECO:0000259" key="1">
    <source>
        <dbReference type="Pfam" id="PF13725"/>
    </source>
</evidence>
<reference evidence="2 3" key="2">
    <citation type="submission" date="2018-11" db="EMBL/GenBank/DDBJ databases">
        <authorList>
            <consortium name="Pathogen Informatics"/>
        </authorList>
    </citation>
    <scope>NUCLEOTIDE SEQUENCE [LARGE SCALE GENOMIC DNA]</scope>
</reference>
<evidence type="ECO:0000313" key="3">
    <source>
        <dbReference type="Proteomes" id="UP000270296"/>
    </source>
</evidence>
<dbReference type="WBParaSite" id="SBAD_0000432401-mRNA-1">
    <property type="protein sequence ID" value="SBAD_0000432401-mRNA-1"/>
    <property type="gene ID" value="SBAD_0000432401"/>
</dbReference>
<name>A0A183IKJ7_9BILA</name>
<feature type="domain" description="Possible tRNA binding" evidence="1">
    <location>
        <begin position="13"/>
        <end position="54"/>
    </location>
</feature>
<sequence length="317" mass="35679">MIKQMAETEKNAWLKEYVNDFSRRFVTLLSYGFSAFSTRLALDLLQCNASSADEADESVLLAEFSLSASIPQQPARPLCHECQVANILGDFATVSNPPPFSIEVVIGSDGVYKVLNREELSVHFSNYDLKRLEMYSLNLVDHHLITDLLPLVARLVFLKKIPVHLSGIQSSILLGMGLQRKSVDDVAKELNYPATQVLGLFNRIIKKIVQAFCEVAIESEMPKPTQQQVSKPPQQSLEQELEEYGRVGDVKVNKRIESLLSDIDLSQYAVHDDDNNWNKALKGHQPSGMLSVKRIVHPTTTEVNKFAQKKRKNKVSR</sequence>
<dbReference type="AlphaFoldDB" id="A0A183IKJ7"/>
<accession>A0A183IKJ7</accession>
<dbReference type="InterPro" id="IPR032672">
    <property type="entry name" value="TmcA/NAT10/Kre33"/>
</dbReference>
<dbReference type="EMBL" id="UZAM01008150">
    <property type="protein sequence ID" value="VDP03494.1"/>
    <property type="molecule type" value="Genomic_DNA"/>
</dbReference>
<reference evidence="4" key="1">
    <citation type="submission" date="2016-06" db="UniProtKB">
        <authorList>
            <consortium name="WormBaseParasite"/>
        </authorList>
    </citation>
    <scope>IDENTIFICATION</scope>
</reference>
<protein>
    <submittedName>
        <fullName evidence="4">tRNA_bind_2 domain-containing protein</fullName>
    </submittedName>
</protein>
<evidence type="ECO:0000313" key="2">
    <source>
        <dbReference type="EMBL" id="VDP03494.1"/>
    </source>
</evidence>
<dbReference type="GO" id="GO:1990883">
    <property type="term" value="F:18S rRNA cytidine N-acetyltransferase activity"/>
    <property type="evidence" value="ECO:0007669"/>
    <property type="project" value="TreeGrafter"/>
</dbReference>
<dbReference type="Proteomes" id="UP000270296">
    <property type="component" value="Unassembled WGS sequence"/>
</dbReference>
<dbReference type="OrthoDB" id="10067491at2759"/>
<dbReference type="PANTHER" id="PTHR10925">
    <property type="entry name" value="N-ACETYLTRANSFERASE 10"/>
    <property type="match status" value="1"/>
</dbReference>
<dbReference type="InterPro" id="IPR027992">
    <property type="entry name" value="tRNA_bind_dom"/>
</dbReference>
<gene>
    <name evidence="2" type="ORF">SBAD_LOCUS4143</name>
</gene>
<dbReference type="Pfam" id="PF13725">
    <property type="entry name" value="tRNA_bind_2"/>
    <property type="match status" value="2"/>
</dbReference>
<feature type="domain" description="Possible tRNA binding" evidence="1">
    <location>
        <begin position="113"/>
        <end position="280"/>
    </location>
</feature>
<dbReference type="GO" id="GO:1904812">
    <property type="term" value="P:rRNA acetylation involved in maturation of SSU-rRNA"/>
    <property type="evidence" value="ECO:0007669"/>
    <property type="project" value="TreeGrafter"/>
</dbReference>
<dbReference type="PANTHER" id="PTHR10925:SF5">
    <property type="entry name" value="RNA CYTIDINE ACETYLTRANSFERASE"/>
    <property type="match status" value="1"/>
</dbReference>
<proteinExistence type="predicted"/>
<dbReference type="GO" id="GO:0030686">
    <property type="term" value="C:90S preribosome"/>
    <property type="evidence" value="ECO:0007669"/>
    <property type="project" value="TreeGrafter"/>
</dbReference>
<dbReference type="GO" id="GO:0005730">
    <property type="term" value="C:nucleolus"/>
    <property type="evidence" value="ECO:0007669"/>
    <property type="project" value="TreeGrafter"/>
</dbReference>
<keyword evidence="3" id="KW-1185">Reference proteome</keyword>
<dbReference type="GO" id="GO:0000049">
    <property type="term" value="F:tRNA binding"/>
    <property type="evidence" value="ECO:0007669"/>
    <property type="project" value="TreeGrafter"/>
</dbReference>
<evidence type="ECO:0000313" key="4">
    <source>
        <dbReference type="WBParaSite" id="SBAD_0000432401-mRNA-1"/>
    </source>
</evidence>